<evidence type="ECO:0000256" key="2">
    <source>
        <dbReference type="ARBA" id="ARBA00006717"/>
    </source>
</evidence>
<dbReference type="AlphaFoldDB" id="A0A7J5Y045"/>
<keyword evidence="4" id="KW-0378">Hydrolase</keyword>
<dbReference type="InterPro" id="IPR029033">
    <property type="entry name" value="His_PPase_superfam"/>
</dbReference>
<dbReference type="NCBIfam" id="TIGR01258">
    <property type="entry name" value="pgm_1"/>
    <property type="match status" value="1"/>
</dbReference>
<reference evidence="11 12" key="1">
    <citation type="submission" date="2020-03" db="EMBL/GenBank/DDBJ databases">
        <title>Dissostichus mawsoni Genome sequencing and assembly.</title>
        <authorList>
            <person name="Park H."/>
        </authorList>
    </citation>
    <scope>NUCLEOTIDE SEQUENCE [LARGE SCALE GENOMIC DNA]</scope>
    <source>
        <strain evidence="11">DM0001</strain>
        <tissue evidence="11">Muscle</tissue>
    </source>
</reference>
<feature type="binding site" evidence="8">
    <location>
        <position position="103"/>
    </location>
    <ligand>
        <name>substrate</name>
    </ligand>
</feature>
<dbReference type="FunFam" id="3.40.50.1240:FF:000007">
    <property type="entry name" value="Phosphoglycerate mutase"/>
    <property type="match status" value="1"/>
</dbReference>
<feature type="binding site" evidence="8">
    <location>
        <begin position="171"/>
        <end position="172"/>
    </location>
    <ligand>
        <name>substrate</name>
    </ligand>
</feature>
<dbReference type="EC" id="5.4.2.11" evidence="10"/>
<dbReference type="Gene3D" id="3.40.50.1240">
    <property type="entry name" value="Phosphoglycerate mutase-like"/>
    <property type="match status" value="1"/>
</dbReference>
<keyword evidence="3" id="KW-0597">Phosphoprotein</keyword>
<evidence type="ECO:0000313" key="12">
    <source>
        <dbReference type="Proteomes" id="UP000518266"/>
    </source>
</evidence>
<gene>
    <name evidence="11" type="ORF">F7725_024038</name>
</gene>
<feature type="active site" description="Proton donor/acceptor" evidence="7">
    <location>
        <position position="92"/>
    </location>
</feature>
<keyword evidence="12" id="KW-1185">Reference proteome</keyword>
<dbReference type="EC" id="5.4.2.4" evidence="10"/>
<dbReference type="GO" id="GO:0004082">
    <property type="term" value="F:bisphosphoglycerate mutase activity"/>
    <property type="evidence" value="ECO:0007669"/>
    <property type="project" value="UniProtKB-EC"/>
</dbReference>
<comment type="catalytic activity">
    <reaction evidence="10">
        <text>(2R)-2-phosphoglycerate = (2R)-3-phosphoglycerate</text>
        <dbReference type="Rhea" id="RHEA:15901"/>
        <dbReference type="ChEBI" id="CHEBI:58272"/>
        <dbReference type="ChEBI" id="CHEBI:58289"/>
        <dbReference type="EC" id="5.4.2.11"/>
    </reaction>
</comment>
<protein>
    <recommendedName>
        <fullName evidence="10">Phosphoglycerate mutase</fullName>
        <ecNumber evidence="10">5.4.2.11</ecNumber>
        <ecNumber evidence="10">5.4.2.4</ecNumber>
    </recommendedName>
</protein>
<dbReference type="PROSITE" id="PS00175">
    <property type="entry name" value="PG_MUTASE"/>
    <property type="match status" value="1"/>
</dbReference>
<dbReference type="EMBL" id="JAAKFY010000019">
    <property type="protein sequence ID" value="KAF3842087.1"/>
    <property type="molecule type" value="Genomic_DNA"/>
</dbReference>
<dbReference type="SUPFAM" id="SSF53254">
    <property type="entry name" value="Phosphoglycerate mutase-like"/>
    <property type="match status" value="1"/>
</dbReference>
<evidence type="ECO:0000256" key="4">
    <source>
        <dbReference type="ARBA" id="ARBA00022801"/>
    </source>
</evidence>
<sequence>MSIMAVYKLVLIRHGESNWNQENRFCGWFDADLSETGEKEAKRGGQALKDASFEFDICYTSVLKRATRTLWLVLDAIDQMWVPVHRTWRLNERHYGGLTGLNKAETAAKHGEAQVKIWRRSFDTPPPTMGPDHDYYSIISKDTIARALPYWNEEIAPQIKQGKRVLIAAHGNSLRGIVKHLEGMSDEAIMELNLPTGIPILYELDKNLKPVKPMQFLGDEETVRKAMEAVAAQGKAKK</sequence>
<dbReference type="InterPro" id="IPR001345">
    <property type="entry name" value="PG/BPGM_mutase_AS"/>
</dbReference>
<comment type="catalytic activity">
    <reaction evidence="1 10">
        <text>(2R)-3-phospho-glyceroyl phosphate = (2R)-2,3-bisphosphoglycerate + H(+)</text>
        <dbReference type="Rhea" id="RHEA:17765"/>
        <dbReference type="ChEBI" id="CHEBI:15378"/>
        <dbReference type="ChEBI" id="CHEBI:57604"/>
        <dbReference type="ChEBI" id="CHEBI:58248"/>
        <dbReference type="EC" id="5.4.2.4"/>
    </reaction>
</comment>
<evidence type="ECO:0000256" key="9">
    <source>
        <dbReference type="PIRSR" id="PIRSR613078-3"/>
    </source>
</evidence>
<evidence type="ECO:0000256" key="3">
    <source>
        <dbReference type="ARBA" id="ARBA00022553"/>
    </source>
</evidence>
<dbReference type="GO" id="GO:0006096">
    <property type="term" value="P:glycolytic process"/>
    <property type="evidence" value="ECO:0007669"/>
    <property type="project" value="UniProtKB-KW"/>
</dbReference>
<evidence type="ECO:0000256" key="1">
    <source>
        <dbReference type="ARBA" id="ARBA00000505"/>
    </source>
</evidence>
<proteinExistence type="inferred from homology"/>
<evidence type="ECO:0000256" key="8">
    <source>
        <dbReference type="PIRSR" id="PIRSR613078-2"/>
    </source>
</evidence>
<dbReference type="HAMAP" id="MF_01039">
    <property type="entry name" value="PGAM_GpmA"/>
    <property type="match status" value="1"/>
</dbReference>
<dbReference type="NCBIfam" id="NF010713">
    <property type="entry name" value="PRK14115.1"/>
    <property type="match status" value="1"/>
</dbReference>
<dbReference type="PANTHER" id="PTHR11931">
    <property type="entry name" value="PHOSPHOGLYCERATE MUTASE"/>
    <property type="match status" value="1"/>
</dbReference>
<dbReference type="InterPro" id="IPR005952">
    <property type="entry name" value="Phosphogly_mut1"/>
</dbReference>
<dbReference type="Pfam" id="PF00300">
    <property type="entry name" value="His_Phos_1"/>
    <property type="match status" value="1"/>
</dbReference>
<feature type="binding site" evidence="8">
    <location>
        <position position="65"/>
    </location>
    <ligand>
        <name>substrate</name>
    </ligand>
</feature>
<feature type="binding site" evidence="8">
    <location>
        <begin position="13"/>
        <end position="20"/>
    </location>
    <ligand>
        <name>substrate</name>
    </ligand>
</feature>
<comment type="similarity">
    <text evidence="2 10">Belongs to the phosphoglycerate mutase family. BPG-dependent PGAM subfamily.</text>
</comment>
<feature type="binding site" evidence="8">
    <location>
        <begin position="92"/>
        <end position="95"/>
    </location>
    <ligand>
        <name>substrate</name>
    </ligand>
</feature>
<evidence type="ECO:0000256" key="6">
    <source>
        <dbReference type="ARBA" id="ARBA00023235"/>
    </source>
</evidence>
<dbReference type="GO" id="GO:0016787">
    <property type="term" value="F:hydrolase activity"/>
    <property type="evidence" value="ECO:0007669"/>
    <property type="project" value="UniProtKB-KW"/>
</dbReference>
<evidence type="ECO:0000256" key="5">
    <source>
        <dbReference type="ARBA" id="ARBA00023152"/>
    </source>
</evidence>
<evidence type="ECO:0000256" key="10">
    <source>
        <dbReference type="RuleBase" id="RU004511"/>
    </source>
</evidence>
<keyword evidence="6 10" id="KW-0413">Isomerase</keyword>
<organism evidence="11 12">
    <name type="scientific">Dissostichus mawsoni</name>
    <name type="common">Antarctic cod</name>
    <dbReference type="NCBI Taxonomy" id="36200"/>
    <lineage>
        <taxon>Eukaryota</taxon>
        <taxon>Metazoa</taxon>
        <taxon>Chordata</taxon>
        <taxon>Craniata</taxon>
        <taxon>Vertebrata</taxon>
        <taxon>Euteleostomi</taxon>
        <taxon>Actinopterygii</taxon>
        <taxon>Neopterygii</taxon>
        <taxon>Teleostei</taxon>
        <taxon>Neoteleostei</taxon>
        <taxon>Acanthomorphata</taxon>
        <taxon>Eupercaria</taxon>
        <taxon>Perciformes</taxon>
        <taxon>Notothenioidei</taxon>
        <taxon>Nototheniidae</taxon>
        <taxon>Dissostichus</taxon>
    </lineage>
</organism>
<keyword evidence="5 10" id="KW-0324">Glycolysis</keyword>
<dbReference type="CDD" id="cd07067">
    <property type="entry name" value="HP_PGM_like"/>
    <property type="match status" value="1"/>
</dbReference>
<feature type="site" description="Transition state stabilizer" evidence="9">
    <location>
        <position position="170"/>
    </location>
</feature>
<dbReference type="SMART" id="SM00855">
    <property type="entry name" value="PGAM"/>
    <property type="match status" value="1"/>
</dbReference>
<dbReference type="GO" id="GO:0004619">
    <property type="term" value="F:phosphoglycerate mutase activity"/>
    <property type="evidence" value="ECO:0007669"/>
    <property type="project" value="UniProtKB-EC"/>
</dbReference>
<evidence type="ECO:0000256" key="7">
    <source>
        <dbReference type="PIRSR" id="PIRSR613078-1"/>
    </source>
</evidence>
<evidence type="ECO:0000313" key="11">
    <source>
        <dbReference type="EMBL" id="KAF3842087.1"/>
    </source>
</evidence>
<dbReference type="Proteomes" id="UP000518266">
    <property type="component" value="Unassembled WGS sequence"/>
</dbReference>
<comment type="caution">
    <text evidence="11">The sequence shown here is derived from an EMBL/GenBank/DDBJ whole genome shotgun (WGS) entry which is preliminary data.</text>
</comment>
<dbReference type="InterPro" id="IPR013078">
    <property type="entry name" value="His_Pase_superF_clade-1"/>
</dbReference>
<name>A0A7J5Y045_DISMA</name>
<feature type="active site" description="Tele-phosphohistidine intermediate" evidence="7">
    <location>
        <position position="14"/>
    </location>
</feature>
<dbReference type="OrthoDB" id="354304at2759"/>
<accession>A0A7J5Y045</accession>
<feature type="binding site" evidence="8">
    <location>
        <begin position="119"/>
        <end position="120"/>
    </location>
    <ligand>
        <name>substrate</name>
    </ligand>
</feature>